<comment type="caution">
    <text evidence="1">The sequence shown here is derived from an EMBL/GenBank/DDBJ whole genome shotgun (WGS) entry which is preliminary data.</text>
</comment>
<dbReference type="AlphaFoldDB" id="A0A8X6PHW7"/>
<sequence length="67" mass="7998">MCIDEQYDVYLLLDVLSDLSEKNRMEDPFLRQHQTISSNVSRFNFFLKFKSMILLQQSLSPYTQSMN</sequence>
<evidence type="ECO:0000313" key="2">
    <source>
        <dbReference type="Proteomes" id="UP000887013"/>
    </source>
</evidence>
<name>A0A8X6PHW7_NEPPI</name>
<evidence type="ECO:0000313" key="1">
    <source>
        <dbReference type="EMBL" id="GFT72049.1"/>
    </source>
</evidence>
<protein>
    <submittedName>
        <fullName evidence="1">Uncharacterized protein</fullName>
    </submittedName>
</protein>
<dbReference type="EMBL" id="BMAW01021241">
    <property type="protein sequence ID" value="GFT72049.1"/>
    <property type="molecule type" value="Genomic_DNA"/>
</dbReference>
<accession>A0A8X6PHW7</accession>
<reference evidence="1" key="1">
    <citation type="submission" date="2020-08" db="EMBL/GenBank/DDBJ databases">
        <title>Multicomponent nature underlies the extraordinary mechanical properties of spider dragline silk.</title>
        <authorList>
            <person name="Kono N."/>
            <person name="Nakamura H."/>
            <person name="Mori M."/>
            <person name="Yoshida Y."/>
            <person name="Ohtoshi R."/>
            <person name="Malay A.D."/>
            <person name="Moran D.A.P."/>
            <person name="Tomita M."/>
            <person name="Numata K."/>
            <person name="Arakawa K."/>
        </authorList>
    </citation>
    <scope>NUCLEOTIDE SEQUENCE</scope>
</reference>
<organism evidence="1 2">
    <name type="scientific">Nephila pilipes</name>
    <name type="common">Giant wood spider</name>
    <name type="synonym">Nephila maculata</name>
    <dbReference type="NCBI Taxonomy" id="299642"/>
    <lineage>
        <taxon>Eukaryota</taxon>
        <taxon>Metazoa</taxon>
        <taxon>Ecdysozoa</taxon>
        <taxon>Arthropoda</taxon>
        <taxon>Chelicerata</taxon>
        <taxon>Arachnida</taxon>
        <taxon>Araneae</taxon>
        <taxon>Araneomorphae</taxon>
        <taxon>Entelegynae</taxon>
        <taxon>Araneoidea</taxon>
        <taxon>Nephilidae</taxon>
        <taxon>Nephila</taxon>
    </lineage>
</organism>
<keyword evidence="2" id="KW-1185">Reference proteome</keyword>
<gene>
    <name evidence="1" type="ORF">NPIL_133111</name>
</gene>
<dbReference type="Proteomes" id="UP000887013">
    <property type="component" value="Unassembled WGS sequence"/>
</dbReference>
<proteinExistence type="predicted"/>